<name>A0A5J4RSL0_9ZZZZ</name>
<dbReference type="SUPFAM" id="SSF52540">
    <property type="entry name" value="P-loop containing nucleoside triphosphate hydrolases"/>
    <property type="match status" value="1"/>
</dbReference>
<comment type="caution">
    <text evidence="1">The sequence shown here is derived from an EMBL/GenBank/DDBJ whole genome shotgun (WGS) entry which is preliminary data.</text>
</comment>
<organism evidence="1">
    <name type="scientific">termite gut metagenome</name>
    <dbReference type="NCBI Taxonomy" id="433724"/>
    <lineage>
        <taxon>unclassified sequences</taxon>
        <taxon>metagenomes</taxon>
        <taxon>organismal metagenomes</taxon>
    </lineage>
</organism>
<sequence length="369" mass="42455">MSTFERFQLKTNPFRMTPAINTDELIWAGFPIVKEKFENRIKRSIQIPNSSLILNWGEYGSGKTHAARYFNKLSVLQDLAGATQPIPLSLFISFPNSKQPITDIYTQIIDKLDINELRENLKNKGVDVSTILDLVTDNIFMRNVLKLMFDETIDATFFKGYLYRTSFTNSDLRTFAKNGVQRTFSTDNDLTEFLAALFSLIAYQKIAYSCVILWFDEFESISILSSINITAINNFLRTIIDKTPNNLLIFLNLTQSAMMDTEDLGEYLHEAVKNRIKEKIELSIPTPDELKSYLKELLNNTIHRDNLRNDCYPFEDDIINALISDLGNASLRAFNEAFSVLLESAAFDNREIIDKTYYESIKNEIIGWK</sequence>
<gene>
    <name evidence="1" type="ORF">EZS27_014958</name>
</gene>
<evidence type="ECO:0000313" key="1">
    <source>
        <dbReference type="EMBL" id="KAA6336916.1"/>
    </source>
</evidence>
<dbReference type="EMBL" id="SNRY01000748">
    <property type="protein sequence ID" value="KAA6336916.1"/>
    <property type="molecule type" value="Genomic_DNA"/>
</dbReference>
<dbReference type="Gene3D" id="3.40.50.300">
    <property type="entry name" value="P-loop containing nucleotide triphosphate hydrolases"/>
    <property type="match status" value="1"/>
</dbReference>
<evidence type="ECO:0008006" key="2">
    <source>
        <dbReference type="Google" id="ProtNLM"/>
    </source>
</evidence>
<reference evidence="1" key="1">
    <citation type="submission" date="2019-03" db="EMBL/GenBank/DDBJ databases">
        <title>Single cell metagenomics reveals metabolic interactions within the superorganism composed of flagellate Streblomastix strix and complex community of Bacteroidetes bacteria on its surface.</title>
        <authorList>
            <person name="Treitli S.C."/>
            <person name="Kolisko M."/>
            <person name="Husnik F."/>
            <person name="Keeling P."/>
            <person name="Hampl V."/>
        </authorList>
    </citation>
    <scope>NUCLEOTIDE SEQUENCE</scope>
    <source>
        <strain evidence="1">STM</strain>
    </source>
</reference>
<accession>A0A5J4RSL0</accession>
<dbReference type="InterPro" id="IPR027417">
    <property type="entry name" value="P-loop_NTPase"/>
</dbReference>
<proteinExistence type="predicted"/>
<dbReference type="AlphaFoldDB" id="A0A5J4RSL0"/>
<protein>
    <recommendedName>
        <fullName evidence="2">KAP NTPase domain-containing protein</fullName>
    </recommendedName>
</protein>